<evidence type="ECO:0000256" key="4">
    <source>
        <dbReference type="ARBA" id="ARBA00022692"/>
    </source>
</evidence>
<keyword evidence="7" id="KW-0998">Cell outer membrane</keyword>
<keyword evidence="4" id="KW-0812">Transmembrane</keyword>
<dbReference type="InterPro" id="IPR008969">
    <property type="entry name" value="CarboxyPept-like_regulatory"/>
</dbReference>
<evidence type="ECO:0000313" key="12">
    <source>
        <dbReference type="EMBL" id="NJC26317.1"/>
    </source>
</evidence>
<dbReference type="PANTHER" id="PTHR30069">
    <property type="entry name" value="TONB-DEPENDENT OUTER MEMBRANE RECEPTOR"/>
    <property type="match status" value="1"/>
</dbReference>
<feature type="signal peptide" evidence="9">
    <location>
        <begin position="1"/>
        <end position="21"/>
    </location>
</feature>
<evidence type="ECO:0000256" key="1">
    <source>
        <dbReference type="ARBA" id="ARBA00004571"/>
    </source>
</evidence>
<dbReference type="Proteomes" id="UP000770785">
    <property type="component" value="Unassembled WGS sequence"/>
</dbReference>
<keyword evidence="9" id="KW-0732">Signal</keyword>
<dbReference type="Gene3D" id="2.170.130.10">
    <property type="entry name" value="TonB-dependent receptor, plug domain"/>
    <property type="match status" value="1"/>
</dbReference>
<dbReference type="PANTHER" id="PTHR30069:SF40">
    <property type="entry name" value="TONB-DEPENDENT RECEPTOR NMB0964-RELATED"/>
    <property type="match status" value="1"/>
</dbReference>
<evidence type="ECO:0000256" key="8">
    <source>
        <dbReference type="RuleBase" id="RU003357"/>
    </source>
</evidence>
<dbReference type="InterPro" id="IPR036942">
    <property type="entry name" value="Beta-barrel_TonB_sf"/>
</dbReference>
<dbReference type="RefSeq" id="WP_168037069.1">
    <property type="nucleotide sequence ID" value="NZ_JAATJH010000002.1"/>
</dbReference>
<dbReference type="SUPFAM" id="SSF56935">
    <property type="entry name" value="Porins"/>
    <property type="match status" value="1"/>
</dbReference>
<proteinExistence type="inferred from homology"/>
<dbReference type="Pfam" id="PF07715">
    <property type="entry name" value="Plug"/>
    <property type="match status" value="1"/>
</dbReference>
<feature type="domain" description="TonB-dependent receptor plug" evidence="11">
    <location>
        <begin position="122"/>
        <end position="209"/>
    </location>
</feature>
<gene>
    <name evidence="12" type="ORF">GGR27_001816</name>
</gene>
<sequence length="759" mass="84269">MPIRNALFSLLALFLCTSVRAQVTLSGYLLSEHDSETLSYGTVYAQNNGLGVTADSSGYFVLEGLTSGPEILNFTHIGCDGETREITLARDTQITVYLHHHDNYVETVTVAAQAFKKHGAEQDNRATADLADGLEQLTGVSTLRTGTAAAKPVYDGLFGNRLSIQNNGIAQSGQQWGNDHSPEIDPWVAAYVRVVEGVEALKYAGPTAGATVLIEPAPLRETEDFSGKAAYTFQSNGFGNVANARVSNGGKTAYRLSLTGKLRGDQRTPAYYLRNTGRREGDAALQLARFHSERWTSRVYLSTFNAEIGVLRGAHIGNLTDLEEAIGRAVPFFTEDTFSARLSSPRQRVSHHFVKAETEFRPNEDNRMSLKYGGQLNDRKEFDVRRGGREDVPALSLLQTSHFVEGTWHRELGPGQHLDASVQYDNTANRNQPETGILPLLPDYNSHRASGYLAFHRERGRFQFHGGLRFDRQFFEAITISREVPRPPDPIERFEHTYNSVGASAESRWQITDAVSLRGGLTYRERAPQINELYSNGLHQGVSGIEEGSRDLGMEKSLKISASTLISGPRLGVSATVFAQPINDFIFLEPQEILRQTIRGAFPVFRYRSADALLYGINVQGYWQVRADLKVSGALSQVRGEDRRSKEGLVFIPPTNFRAGLSYEPGDRWTGLSLGAGFYHSFEQRNVDAELDILPPPEGYSLVDLSVGYAWKLINKNILTFRVAGENVLNTTYRDYLDRQRYFADAPGLNLTVGVNYAW</sequence>
<dbReference type="SUPFAM" id="SSF49464">
    <property type="entry name" value="Carboxypeptidase regulatory domain-like"/>
    <property type="match status" value="1"/>
</dbReference>
<dbReference type="InterPro" id="IPR037066">
    <property type="entry name" value="Plug_dom_sf"/>
</dbReference>
<dbReference type="Pfam" id="PF13715">
    <property type="entry name" value="CarbopepD_reg_2"/>
    <property type="match status" value="1"/>
</dbReference>
<evidence type="ECO:0000256" key="9">
    <source>
        <dbReference type="SAM" id="SignalP"/>
    </source>
</evidence>
<feature type="domain" description="TonB-dependent receptor-like beta-barrel" evidence="10">
    <location>
        <begin position="318"/>
        <end position="728"/>
    </location>
</feature>
<evidence type="ECO:0000256" key="7">
    <source>
        <dbReference type="ARBA" id="ARBA00023237"/>
    </source>
</evidence>
<evidence type="ECO:0000256" key="6">
    <source>
        <dbReference type="ARBA" id="ARBA00023136"/>
    </source>
</evidence>
<dbReference type="InterPro" id="IPR000531">
    <property type="entry name" value="Beta-barrel_TonB"/>
</dbReference>
<evidence type="ECO:0000256" key="3">
    <source>
        <dbReference type="ARBA" id="ARBA00022452"/>
    </source>
</evidence>
<keyword evidence="2" id="KW-0813">Transport</keyword>
<evidence type="ECO:0000313" key="13">
    <source>
        <dbReference type="Proteomes" id="UP000770785"/>
    </source>
</evidence>
<dbReference type="Pfam" id="PF00593">
    <property type="entry name" value="TonB_dep_Rec_b-barrel"/>
    <property type="match status" value="1"/>
</dbReference>
<comment type="subcellular location">
    <subcellularLocation>
        <location evidence="1">Cell outer membrane</location>
        <topology evidence="1">Multi-pass membrane protein</topology>
    </subcellularLocation>
</comment>
<protein>
    <submittedName>
        <fullName evidence="12">Iron complex outermembrane receptor protein</fullName>
    </submittedName>
</protein>
<keyword evidence="5 8" id="KW-0798">TonB box</keyword>
<keyword evidence="12" id="KW-0675">Receptor</keyword>
<accession>A0ABX0XAT0</accession>
<evidence type="ECO:0000259" key="10">
    <source>
        <dbReference type="Pfam" id="PF00593"/>
    </source>
</evidence>
<dbReference type="InterPro" id="IPR012910">
    <property type="entry name" value="Plug_dom"/>
</dbReference>
<reference evidence="12 13" key="1">
    <citation type="submission" date="2020-03" db="EMBL/GenBank/DDBJ databases">
        <title>Genomic Encyclopedia of Type Strains, Phase IV (KMG-IV): sequencing the most valuable type-strain genomes for metagenomic binning, comparative biology and taxonomic classification.</title>
        <authorList>
            <person name="Goeker M."/>
        </authorList>
    </citation>
    <scope>NUCLEOTIDE SEQUENCE [LARGE SCALE GENOMIC DNA]</scope>
    <source>
        <strain evidence="12 13">DSM 105096</strain>
    </source>
</reference>
<keyword evidence="6 8" id="KW-0472">Membrane</keyword>
<evidence type="ECO:0000256" key="5">
    <source>
        <dbReference type="ARBA" id="ARBA00023077"/>
    </source>
</evidence>
<dbReference type="EMBL" id="JAATJH010000002">
    <property type="protein sequence ID" value="NJC26317.1"/>
    <property type="molecule type" value="Genomic_DNA"/>
</dbReference>
<name>A0ABX0XAT0_9BACT</name>
<dbReference type="Gene3D" id="2.40.170.20">
    <property type="entry name" value="TonB-dependent receptor, beta-barrel domain"/>
    <property type="match status" value="1"/>
</dbReference>
<comment type="caution">
    <text evidence="12">The sequence shown here is derived from an EMBL/GenBank/DDBJ whole genome shotgun (WGS) entry which is preliminary data.</text>
</comment>
<keyword evidence="13" id="KW-1185">Reference proteome</keyword>
<dbReference type="InterPro" id="IPR039426">
    <property type="entry name" value="TonB-dep_rcpt-like"/>
</dbReference>
<keyword evidence="3" id="KW-1134">Transmembrane beta strand</keyword>
<organism evidence="12 13">
    <name type="scientific">Neolewinella antarctica</name>
    <dbReference type="NCBI Taxonomy" id="442734"/>
    <lineage>
        <taxon>Bacteria</taxon>
        <taxon>Pseudomonadati</taxon>
        <taxon>Bacteroidota</taxon>
        <taxon>Saprospiria</taxon>
        <taxon>Saprospirales</taxon>
        <taxon>Lewinellaceae</taxon>
        <taxon>Neolewinella</taxon>
    </lineage>
</organism>
<evidence type="ECO:0000259" key="11">
    <source>
        <dbReference type="Pfam" id="PF07715"/>
    </source>
</evidence>
<feature type="chain" id="PRO_5045578676" evidence="9">
    <location>
        <begin position="22"/>
        <end position="759"/>
    </location>
</feature>
<evidence type="ECO:0000256" key="2">
    <source>
        <dbReference type="ARBA" id="ARBA00022448"/>
    </source>
</evidence>
<comment type="similarity">
    <text evidence="8">Belongs to the TonB-dependent receptor family.</text>
</comment>